<dbReference type="EMBL" id="JACOOY010000013">
    <property type="protein sequence ID" value="MBC5665695.1"/>
    <property type="molecule type" value="Genomic_DNA"/>
</dbReference>
<evidence type="ECO:0000313" key="1">
    <source>
        <dbReference type="EMBL" id="MBC5665695.1"/>
    </source>
</evidence>
<evidence type="ECO:0000313" key="2">
    <source>
        <dbReference type="Proteomes" id="UP000647235"/>
    </source>
</evidence>
<dbReference type="Proteomes" id="UP000647235">
    <property type="component" value="Unassembled WGS sequence"/>
</dbReference>
<reference evidence="1 2" key="1">
    <citation type="submission" date="2020-08" db="EMBL/GenBank/DDBJ databases">
        <title>Genome public.</title>
        <authorList>
            <person name="Liu C."/>
            <person name="Sun Q."/>
        </authorList>
    </citation>
    <scope>NUCLEOTIDE SEQUENCE [LARGE SCALE GENOMIC DNA]</scope>
    <source>
        <strain evidence="1 2">NSJ-36</strain>
    </source>
</reference>
<proteinExistence type="predicted"/>
<gene>
    <name evidence="1" type="ORF">H8S07_10525</name>
</gene>
<keyword evidence="2" id="KW-1185">Reference proteome</keyword>
<name>A0ABR7EYK0_9FIRM</name>
<comment type="caution">
    <text evidence="1">The sequence shown here is derived from an EMBL/GenBank/DDBJ whole genome shotgun (WGS) entry which is preliminary data.</text>
</comment>
<accession>A0ABR7EYK0</accession>
<sequence length="440" mass="49405">MSEMKMNYIFIEKETQDSISMCEQIAELLGVEDSKMKSGNLPMSGFICLQDVEVFYEISGKSGADQYFLELSTKARVNRAVIALQTLDDTIYQSPKQTYYTAIRVYDGISESYCKRLYPKYAEFERLLRTLVSLIVTKAYGSAWREETVPEEMMADLKKNARGNLPISETLEQMDLSTVEEYLFAEREVVYEEVVAGSGENANGTAGKTADFEQLSKEELCRLLEELRPTSLWERHFESLGSQKKWKEKIVGVHPVRNKVAHQKRISGAEYKQTTRKLQSLNRDLKHAIGEIQKQNFTDVSRADMLGSFVDVLENIQLMTNATKAAVSAISAVPAAVENVARLNAISPVTKSTQMIAEVLSDMRRSQQKVMAAVRPAAIAASMQKDVVSEVAKSLRIPQTMRDSIATAAKMSRLMNISGIVNLEDKGNKTEDNDLENNRD</sequence>
<protein>
    <submittedName>
        <fullName evidence="1">Uncharacterized protein</fullName>
    </submittedName>
</protein>
<dbReference type="RefSeq" id="WP_186855977.1">
    <property type="nucleotide sequence ID" value="NZ_JACOOY010000013.1"/>
</dbReference>
<organism evidence="1 2">
    <name type="scientific">Dorea hominis</name>
    <dbReference type="NCBI Taxonomy" id="2763040"/>
    <lineage>
        <taxon>Bacteria</taxon>
        <taxon>Bacillati</taxon>
        <taxon>Bacillota</taxon>
        <taxon>Clostridia</taxon>
        <taxon>Lachnospirales</taxon>
        <taxon>Lachnospiraceae</taxon>
        <taxon>Dorea</taxon>
    </lineage>
</organism>